<keyword evidence="2" id="KW-1185">Reference proteome</keyword>
<sequence>MSYDGFFIRDYVGEPINGSKAPNWTNSPDIICTGPTPLSDPRVVSDVNQYKQGLPQANTQTPLTNNWVYLRGLNPQSGPLKTTLYLYYVDTSIVLWPQNWKTAGIVVAGEQQNWQTLNAPASTDNDGIAGTITPFGWTPPRQGIHYCLVAWAENGPNQSTPPDLGSIGSVSDMANFIISHPNVGWKNTVEVDASQATMQGVASVIGPPEGGQLMVGLQCVDIPTDGYIEFSVPGPNHDNTIIFPRTQVAKPNYGQTFLVNYPPGFKTSLSWTYYKGPTEVPDGANIIPFVGEWGSSNAFIEQARVVAPGHLIEAHHHGTPQEFLANGNAFAVSSKATRTIMLIGSVPFRMTHK</sequence>
<dbReference type="EMBL" id="FNGY01000001">
    <property type="protein sequence ID" value="SDL34322.1"/>
    <property type="molecule type" value="Genomic_DNA"/>
</dbReference>
<evidence type="ECO:0000313" key="2">
    <source>
        <dbReference type="Proteomes" id="UP000183200"/>
    </source>
</evidence>
<dbReference type="RefSeq" id="WP_074604083.1">
    <property type="nucleotide sequence ID" value="NZ_FNGY01000001.1"/>
</dbReference>
<dbReference type="Proteomes" id="UP000183200">
    <property type="component" value="Unassembled WGS sequence"/>
</dbReference>
<proteinExistence type="predicted"/>
<reference evidence="2" key="1">
    <citation type="submission" date="2016-10" db="EMBL/GenBank/DDBJ databases">
        <authorList>
            <person name="Varghese N."/>
            <person name="Submissions S."/>
        </authorList>
    </citation>
    <scope>NUCLEOTIDE SEQUENCE [LARGE SCALE GENOMIC DNA]</scope>
    <source>
        <strain evidence="2">DSM 19110</strain>
    </source>
</reference>
<name>A0A1G9JAK1_9SPHI</name>
<gene>
    <name evidence="1" type="ORF">SAMN05421820_101198</name>
</gene>
<accession>A0A1G9JAK1</accession>
<evidence type="ECO:0000313" key="1">
    <source>
        <dbReference type="EMBL" id="SDL34322.1"/>
    </source>
</evidence>
<dbReference type="AlphaFoldDB" id="A0A1G9JAK1"/>
<protein>
    <submittedName>
        <fullName evidence="1">Uncharacterized protein</fullName>
    </submittedName>
</protein>
<dbReference type="OrthoDB" id="9790784at2"/>
<organism evidence="1 2">
    <name type="scientific">Pedobacter steynii</name>
    <dbReference type="NCBI Taxonomy" id="430522"/>
    <lineage>
        <taxon>Bacteria</taxon>
        <taxon>Pseudomonadati</taxon>
        <taxon>Bacteroidota</taxon>
        <taxon>Sphingobacteriia</taxon>
        <taxon>Sphingobacteriales</taxon>
        <taxon>Sphingobacteriaceae</taxon>
        <taxon>Pedobacter</taxon>
    </lineage>
</organism>